<feature type="signal peptide" evidence="2">
    <location>
        <begin position="1"/>
        <end position="26"/>
    </location>
</feature>
<feature type="chain" id="PRO_5047403372" evidence="2">
    <location>
        <begin position="27"/>
        <end position="139"/>
    </location>
</feature>
<sequence length="139" mass="15122">MVPLVHHIILHVYSLMILVVLTVTCGGQPEKLPISPLKYDPDDPSTFPPSQRSDDGKAKKSKESREKKGSKGKKPPSPPIAANSMMNPPKTLLREANDMETVNDMRSAWGAVQVQPPPDLGAANNKLSFLKFSSAFLAC</sequence>
<reference evidence="3 4" key="1">
    <citation type="submission" date="2023-08" db="EMBL/GenBank/DDBJ databases">
        <title>A Necator americanus chromosomal reference genome.</title>
        <authorList>
            <person name="Ilik V."/>
            <person name="Petrzelkova K.J."/>
            <person name="Pardy F."/>
            <person name="Fuh T."/>
            <person name="Niatou-Singa F.S."/>
            <person name="Gouil Q."/>
            <person name="Baker L."/>
            <person name="Ritchie M.E."/>
            <person name="Jex A.R."/>
            <person name="Gazzola D."/>
            <person name="Li H."/>
            <person name="Toshio Fujiwara R."/>
            <person name="Zhan B."/>
            <person name="Aroian R.V."/>
            <person name="Pafco B."/>
            <person name="Schwarz E.M."/>
        </authorList>
    </citation>
    <scope>NUCLEOTIDE SEQUENCE [LARGE SCALE GENOMIC DNA]</scope>
    <source>
        <strain evidence="3 4">Aroian</strain>
        <tissue evidence="3">Whole animal</tissue>
    </source>
</reference>
<keyword evidence="4" id="KW-1185">Reference proteome</keyword>
<organism evidence="3 4">
    <name type="scientific">Necator americanus</name>
    <name type="common">Human hookworm</name>
    <dbReference type="NCBI Taxonomy" id="51031"/>
    <lineage>
        <taxon>Eukaryota</taxon>
        <taxon>Metazoa</taxon>
        <taxon>Ecdysozoa</taxon>
        <taxon>Nematoda</taxon>
        <taxon>Chromadorea</taxon>
        <taxon>Rhabditida</taxon>
        <taxon>Rhabditina</taxon>
        <taxon>Rhabditomorpha</taxon>
        <taxon>Strongyloidea</taxon>
        <taxon>Ancylostomatidae</taxon>
        <taxon>Bunostominae</taxon>
        <taxon>Necator</taxon>
    </lineage>
</organism>
<feature type="region of interest" description="Disordered" evidence="1">
    <location>
        <begin position="31"/>
        <end position="90"/>
    </location>
</feature>
<accession>A0ABR1E641</accession>
<protein>
    <submittedName>
        <fullName evidence="3">Uncharacterized protein</fullName>
    </submittedName>
</protein>
<evidence type="ECO:0000256" key="2">
    <source>
        <dbReference type="SAM" id="SignalP"/>
    </source>
</evidence>
<evidence type="ECO:0000313" key="4">
    <source>
        <dbReference type="Proteomes" id="UP001303046"/>
    </source>
</evidence>
<feature type="compositionally biased region" description="Basic and acidic residues" evidence="1">
    <location>
        <begin position="52"/>
        <end position="69"/>
    </location>
</feature>
<evidence type="ECO:0000313" key="3">
    <source>
        <dbReference type="EMBL" id="KAK6758164.1"/>
    </source>
</evidence>
<dbReference type="EMBL" id="JAVFWL010000005">
    <property type="protein sequence ID" value="KAK6758164.1"/>
    <property type="molecule type" value="Genomic_DNA"/>
</dbReference>
<comment type="caution">
    <text evidence="3">The sequence shown here is derived from an EMBL/GenBank/DDBJ whole genome shotgun (WGS) entry which is preliminary data.</text>
</comment>
<keyword evidence="2" id="KW-0732">Signal</keyword>
<dbReference type="Proteomes" id="UP001303046">
    <property type="component" value="Unassembled WGS sequence"/>
</dbReference>
<evidence type="ECO:0000256" key="1">
    <source>
        <dbReference type="SAM" id="MobiDB-lite"/>
    </source>
</evidence>
<gene>
    <name evidence="3" type="primary">Necator_chrV.g20573</name>
    <name evidence="3" type="ORF">RB195_015780</name>
</gene>
<proteinExistence type="predicted"/>
<name>A0ABR1E641_NECAM</name>